<evidence type="ECO:0000313" key="2">
    <source>
        <dbReference type="Proteomes" id="UP000198462"/>
    </source>
</evidence>
<dbReference type="AlphaFoldDB" id="A0A219B8D9"/>
<dbReference type="Gene3D" id="2.30.30.110">
    <property type="match status" value="1"/>
</dbReference>
<dbReference type="RefSeq" id="WP_088712767.1">
    <property type="nucleotide sequence ID" value="NZ_NFZT01000001.1"/>
</dbReference>
<dbReference type="SUPFAM" id="SSF50118">
    <property type="entry name" value="Cell growth inhibitor/plasmid maintenance toxic component"/>
    <property type="match status" value="1"/>
</dbReference>
<dbReference type="InterPro" id="IPR003477">
    <property type="entry name" value="PemK-like"/>
</dbReference>
<proteinExistence type="predicted"/>
<evidence type="ECO:0008006" key="3">
    <source>
        <dbReference type="Google" id="ProtNLM"/>
    </source>
</evidence>
<evidence type="ECO:0000313" key="1">
    <source>
        <dbReference type="EMBL" id="OWV34069.1"/>
    </source>
</evidence>
<dbReference type="Pfam" id="PF02452">
    <property type="entry name" value="PemK_toxin"/>
    <property type="match status" value="1"/>
</dbReference>
<organism evidence="1 2">
    <name type="scientific">Pacificimonas flava</name>
    <dbReference type="NCBI Taxonomy" id="1234595"/>
    <lineage>
        <taxon>Bacteria</taxon>
        <taxon>Pseudomonadati</taxon>
        <taxon>Pseudomonadota</taxon>
        <taxon>Alphaproteobacteria</taxon>
        <taxon>Sphingomonadales</taxon>
        <taxon>Sphingosinicellaceae</taxon>
        <taxon>Pacificimonas</taxon>
    </lineage>
</organism>
<protein>
    <recommendedName>
        <fullName evidence="3">Growth inhibitor PemK</fullName>
    </recommendedName>
</protein>
<gene>
    <name evidence="1" type="ORF">B5C34_11765</name>
</gene>
<dbReference type="GO" id="GO:0003677">
    <property type="term" value="F:DNA binding"/>
    <property type="evidence" value="ECO:0007669"/>
    <property type="project" value="InterPro"/>
</dbReference>
<dbReference type="EMBL" id="NFZT01000001">
    <property type="protein sequence ID" value="OWV34069.1"/>
    <property type="molecule type" value="Genomic_DNA"/>
</dbReference>
<dbReference type="Proteomes" id="UP000198462">
    <property type="component" value="Unassembled WGS sequence"/>
</dbReference>
<dbReference type="InterPro" id="IPR011067">
    <property type="entry name" value="Plasmid_toxin/cell-grow_inhib"/>
</dbReference>
<reference evidence="2" key="1">
    <citation type="submission" date="2017-05" db="EMBL/GenBank/DDBJ databases">
        <authorList>
            <person name="Lin X."/>
        </authorList>
    </citation>
    <scope>NUCLEOTIDE SEQUENCE [LARGE SCALE GENOMIC DNA]</scope>
    <source>
        <strain evidence="2">JLT2012</strain>
    </source>
</reference>
<name>A0A219B8D9_9SPHN</name>
<comment type="caution">
    <text evidence="1">The sequence shown here is derived from an EMBL/GenBank/DDBJ whole genome shotgun (WGS) entry which is preliminary data.</text>
</comment>
<accession>A0A219B8D9</accession>
<keyword evidence="2" id="KW-1185">Reference proteome</keyword>
<sequence>MTHYKPGDVVRVPFPYATTNRSRFRPALVISKPIGMQASMIWVLMITSAKRQRWPGDIEIDYRAAGLPVASLVRTARIATVDTEALLPLGKVPAGELAAIRGRMRAAFSV</sequence>
<dbReference type="OrthoDB" id="9813449at2"/>